<organism evidence="1 2">
    <name type="scientific">Leptidea sinapis</name>
    <dbReference type="NCBI Taxonomy" id="189913"/>
    <lineage>
        <taxon>Eukaryota</taxon>
        <taxon>Metazoa</taxon>
        <taxon>Ecdysozoa</taxon>
        <taxon>Arthropoda</taxon>
        <taxon>Hexapoda</taxon>
        <taxon>Insecta</taxon>
        <taxon>Pterygota</taxon>
        <taxon>Neoptera</taxon>
        <taxon>Endopterygota</taxon>
        <taxon>Lepidoptera</taxon>
        <taxon>Glossata</taxon>
        <taxon>Ditrysia</taxon>
        <taxon>Papilionoidea</taxon>
        <taxon>Pieridae</taxon>
        <taxon>Dismorphiinae</taxon>
        <taxon>Leptidea</taxon>
    </lineage>
</organism>
<reference evidence="1 2" key="1">
    <citation type="submission" date="2017-07" db="EMBL/GenBank/DDBJ databases">
        <authorList>
            <person name="Talla V."/>
            <person name="Backstrom N."/>
        </authorList>
    </citation>
    <scope>NUCLEOTIDE SEQUENCE [LARGE SCALE GENOMIC DNA]</scope>
</reference>
<evidence type="ECO:0000313" key="1">
    <source>
        <dbReference type="EMBL" id="VVD05301.1"/>
    </source>
</evidence>
<protein>
    <submittedName>
        <fullName evidence="1">Uncharacterized protein</fullName>
    </submittedName>
</protein>
<keyword evidence="2" id="KW-1185">Reference proteome</keyword>
<gene>
    <name evidence="1" type="ORF">LSINAPIS_LOCUS14868</name>
</gene>
<dbReference type="EMBL" id="FZQP02006954">
    <property type="protein sequence ID" value="VVD05301.1"/>
    <property type="molecule type" value="Genomic_DNA"/>
</dbReference>
<accession>A0A5E4R443</accession>
<proteinExistence type="predicted"/>
<evidence type="ECO:0000313" key="2">
    <source>
        <dbReference type="Proteomes" id="UP000324832"/>
    </source>
</evidence>
<dbReference type="Proteomes" id="UP000324832">
    <property type="component" value="Unassembled WGS sequence"/>
</dbReference>
<name>A0A5E4R443_9NEOP</name>
<sequence length="392" mass="44432">MVSGASGAVPPMCHDGNLAQNFYSWSQRLKIYLTANDLDGATEQRKIAILLNFIGEQARNEFFVTRQNGGERLEEYFTKVINIGLTCEFGKLREGLTVSKIIAGLDERYNNLKVQLISEDDAKLDLPYVMNFLKNAENCRLFVQQDTTDESTEVKREDIKTITTCENPSKSQISDLNLRLSKIEEWYGEYDVLQIEIESFPNISEIECEKEYQYREKFEIEYFSTVGSARELVSSFTAAQPVKDHHGDDEPKQINVGLSSTHCGYTLLSTALIDVLGGDGRWHFVRALLDNGSTSNFITEKLSKVLKLPVHTTSTTVEGLSREAIRINKRSTVTISSRTETYKTDISWFIISHITQMLPATYFDTKSLNIPKNIRLADPSFNTLHRPKSTCC</sequence>
<dbReference type="AlphaFoldDB" id="A0A5E4R443"/>
<dbReference type="CDD" id="cd00303">
    <property type="entry name" value="retropepsin_like"/>
    <property type="match status" value="1"/>
</dbReference>